<reference evidence="6 7" key="1">
    <citation type="submission" date="2016-04" db="EMBL/GenBank/DDBJ databases">
        <title>Draft genome sequence of Janthinobacterium psychrotolerans sp. nov., isolated from freshwater sediments in Denmark.</title>
        <authorList>
            <person name="Gong X."/>
            <person name="Skrivergaard S."/>
            <person name="Korsgaard B.S."/>
            <person name="Schreiber L."/>
            <person name="Marshall I.P."/>
            <person name="Finster K."/>
            <person name="Schramm A."/>
        </authorList>
    </citation>
    <scope>NUCLEOTIDE SEQUENCE [LARGE SCALE GENOMIC DNA]</scope>
    <source>
        <strain evidence="6 7">S3-2</strain>
    </source>
</reference>
<dbReference type="PROSITE" id="PS00460">
    <property type="entry name" value="GLUTATHIONE_PEROXID_1"/>
    <property type="match status" value="1"/>
</dbReference>
<evidence type="ECO:0000313" key="6">
    <source>
        <dbReference type="EMBL" id="OBV36646.1"/>
    </source>
</evidence>
<dbReference type="InterPro" id="IPR036249">
    <property type="entry name" value="Thioredoxin-like_sf"/>
</dbReference>
<dbReference type="PROSITE" id="PS51355">
    <property type="entry name" value="GLUTATHIONE_PEROXID_3"/>
    <property type="match status" value="1"/>
</dbReference>
<evidence type="ECO:0000256" key="4">
    <source>
        <dbReference type="PIRSR" id="PIRSR000303-1"/>
    </source>
</evidence>
<evidence type="ECO:0000256" key="2">
    <source>
        <dbReference type="ARBA" id="ARBA00022559"/>
    </source>
</evidence>
<keyword evidence="7" id="KW-1185">Reference proteome</keyword>
<proteinExistence type="inferred from homology"/>
<comment type="caution">
    <text evidence="6">The sequence shown here is derived from an EMBL/GenBank/DDBJ whole genome shotgun (WGS) entry which is preliminary data.</text>
</comment>
<dbReference type="Gene3D" id="3.40.30.10">
    <property type="entry name" value="Glutaredoxin"/>
    <property type="match status" value="1"/>
</dbReference>
<dbReference type="Pfam" id="PF00255">
    <property type="entry name" value="GSHPx"/>
    <property type="match status" value="1"/>
</dbReference>
<dbReference type="PIRSF" id="PIRSF000303">
    <property type="entry name" value="Glutathion_perox"/>
    <property type="match status" value="1"/>
</dbReference>
<gene>
    <name evidence="6" type="ORF">ASR47_1001118</name>
</gene>
<dbReference type="SUPFAM" id="SSF52833">
    <property type="entry name" value="Thioredoxin-like"/>
    <property type="match status" value="1"/>
</dbReference>
<dbReference type="CDD" id="cd00340">
    <property type="entry name" value="GSH_Peroxidase"/>
    <property type="match status" value="1"/>
</dbReference>
<dbReference type="EMBL" id="LOCQ01000062">
    <property type="protein sequence ID" value="OBV36646.1"/>
    <property type="molecule type" value="Genomic_DNA"/>
</dbReference>
<dbReference type="OrthoDB" id="9785502at2"/>
<sequence length="183" mass="20072">MSEHIETIPVNLINGEATSLAAYRGKVLLVVNVASACGLTPQYEGLEKLHEEKEAEGLVVLGFPANEFGAQEPGSNAEIADFCTSKFSVRFPMFEKIVVKGPGQHPLYRQLVAAQPRAEEKPGSDFRAKLAGYGIKQEKPEDVLWNFEKFLISKDGRVVGRFAPDTTPDDAILADAIERELRA</sequence>
<keyword evidence="2 5" id="KW-0575">Peroxidase</keyword>
<dbReference type="AlphaFoldDB" id="A0A1A7BSY0"/>
<evidence type="ECO:0000256" key="5">
    <source>
        <dbReference type="RuleBase" id="RU000499"/>
    </source>
</evidence>
<evidence type="ECO:0000313" key="7">
    <source>
        <dbReference type="Proteomes" id="UP000092713"/>
    </source>
</evidence>
<dbReference type="GO" id="GO:0004601">
    <property type="term" value="F:peroxidase activity"/>
    <property type="evidence" value="ECO:0007669"/>
    <property type="project" value="UniProtKB-KW"/>
</dbReference>
<evidence type="ECO:0000256" key="1">
    <source>
        <dbReference type="ARBA" id="ARBA00006926"/>
    </source>
</evidence>
<dbReference type="InterPro" id="IPR029759">
    <property type="entry name" value="GPX_AS"/>
</dbReference>
<dbReference type="RefSeq" id="WP_065310445.1">
    <property type="nucleotide sequence ID" value="NZ_LOCQ01000062.1"/>
</dbReference>
<dbReference type="STRING" id="1747903.ASR47_1001118"/>
<dbReference type="InterPro" id="IPR000889">
    <property type="entry name" value="Glutathione_peroxidase"/>
</dbReference>
<organism evidence="6 7">
    <name type="scientific">Janthinobacterium psychrotolerans</name>
    <dbReference type="NCBI Taxonomy" id="1747903"/>
    <lineage>
        <taxon>Bacteria</taxon>
        <taxon>Pseudomonadati</taxon>
        <taxon>Pseudomonadota</taxon>
        <taxon>Betaproteobacteria</taxon>
        <taxon>Burkholderiales</taxon>
        <taxon>Oxalobacteraceae</taxon>
        <taxon>Janthinobacterium</taxon>
    </lineage>
</organism>
<comment type="similarity">
    <text evidence="1 5">Belongs to the glutathione peroxidase family.</text>
</comment>
<dbReference type="PANTHER" id="PTHR11592">
    <property type="entry name" value="GLUTATHIONE PEROXIDASE"/>
    <property type="match status" value="1"/>
</dbReference>
<dbReference type="GO" id="GO:0034599">
    <property type="term" value="P:cellular response to oxidative stress"/>
    <property type="evidence" value="ECO:0007669"/>
    <property type="project" value="TreeGrafter"/>
</dbReference>
<dbReference type="FunFam" id="3.40.30.10:FF:000010">
    <property type="entry name" value="Glutathione peroxidase"/>
    <property type="match status" value="1"/>
</dbReference>
<feature type="active site" evidence="4">
    <location>
        <position position="37"/>
    </location>
</feature>
<accession>A0A1A7BSY0</accession>
<dbReference type="PATRIC" id="fig|1747903.4.peg.126"/>
<protein>
    <recommendedName>
        <fullName evidence="5">Glutathione peroxidase</fullName>
    </recommendedName>
</protein>
<evidence type="ECO:0000256" key="3">
    <source>
        <dbReference type="ARBA" id="ARBA00023002"/>
    </source>
</evidence>
<dbReference type="PRINTS" id="PR01011">
    <property type="entry name" value="GLUTPROXDASE"/>
</dbReference>
<dbReference type="PANTHER" id="PTHR11592:SF40">
    <property type="entry name" value="THIOREDOXIN_GLUTATHIONE PEROXIDASE BTUE"/>
    <property type="match status" value="1"/>
</dbReference>
<dbReference type="Proteomes" id="UP000092713">
    <property type="component" value="Unassembled WGS sequence"/>
</dbReference>
<keyword evidence="3 5" id="KW-0560">Oxidoreductase</keyword>
<name>A0A1A7BSY0_9BURK</name>